<accession>A0A8T2MKR3</accession>
<dbReference type="OrthoDB" id="8835233at2759"/>
<dbReference type="InterPro" id="IPR045860">
    <property type="entry name" value="Snake_toxin-like_sf"/>
</dbReference>
<feature type="domain" description="UPAR/Ly6" evidence="3">
    <location>
        <begin position="20"/>
        <end position="101"/>
    </location>
</feature>
<feature type="signal peptide" evidence="2">
    <location>
        <begin position="1"/>
        <end position="20"/>
    </location>
</feature>
<dbReference type="CDD" id="cd00117">
    <property type="entry name" value="TFP"/>
    <property type="match status" value="1"/>
</dbReference>
<dbReference type="KEGG" id="amex:103042240"/>
<dbReference type="PANTHER" id="PTHR16983:SF10">
    <property type="entry name" value="PROTEIN QUIVER"/>
    <property type="match status" value="1"/>
</dbReference>
<keyword evidence="1 2" id="KW-0732">Signal</keyword>
<dbReference type="Proteomes" id="UP000752171">
    <property type="component" value="Unassembled WGS sequence"/>
</dbReference>
<evidence type="ECO:0000313" key="5">
    <source>
        <dbReference type="Proteomes" id="UP000752171"/>
    </source>
</evidence>
<comment type="caution">
    <text evidence="4">The sequence shown here is derived from an EMBL/GenBank/DDBJ whole genome shotgun (WGS) entry which is preliminary data.</text>
</comment>
<evidence type="ECO:0000313" key="4">
    <source>
        <dbReference type="EMBL" id="KAG9281331.1"/>
    </source>
</evidence>
<evidence type="ECO:0000259" key="3">
    <source>
        <dbReference type="Pfam" id="PF00021"/>
    </source>
</evidence>
<dbReference type="Pfam" id="PF00021">
    <property type="entry name" value="UPAR_LY6"/>
    <property type="match status" value="1"/>
</dbReference>
<dbReference type="OMA" id="TACTNTH"/>
<gene>
    <name evidence="4" type="ORF">AMEX_G4129</name>
</gene>
<dbReference type="InterPro" id="IPR016054">
    <property type="entry name" value="LY6_UPA_recep-like"/>
</dbReference>
<name>A0A8T2MKR3_ASTMX</name>
<feature type="chain" id="PRO_5035937482" evidence="2">
    <location>
        <begin position="21"/>
        <end position="125"/>
    </location>
</feature>
<dbReference type="EMBL" id="JAICCE010000002">
    <property type="protein sequence ID" value="KAG9281331.1"/>
    <property type="molecule type" value="Genomic_DNA"/>
</dbReference>
<sequence length="125" mass="12720">MNKVLWAVLAVAALFVAADGLNCYTCSVGILGRCFFSSSQTCTGNNTSCFTATAAFNLSGAMNFYTSGCTLPTSCNSSSGSVLGVGYTVTQSCCTTNLCNGASSIQLPITAAIGAALLATTWSFM</sequence>
<proteinExistence type="predicted"/>
<evidence type="ECO:0000256" key="1">
    <source>
        <dbReference type="ARBA" id="ARBA00022729"/>
    </source>
</evidence>
<dbReference type="AlphaFoldDB" id="A0A8T2MKR3"/>
<dbReference type="PANTHER" id="PTHR16983">
    <property type="entry name" value="UPAR/LY6 DOMAIN-CONTAINING PROTEIN"/>
    <property type="match status" value="1"/>
</dbReference>
<dbReference type="Gene3D" id="2.10.60.10">
    <property type="entry name" value="CD59"/>
    <property type="match status" value="1"/>
</dbReference>
<evidence type="ECO:0000256" key="2">
    <source>
        <dbReference type="SAM" id="SignalP"/>
    </source>
</evidence>
<protein>
    <submittedName>
        <fullName evidence="4">Sperm acrosome membrane-associated protein 4-like</fullName>
    </submittedName>
</protein>
<reference evidence="4 5" key="1">
    <citation type="submission" date="2021-07" db="EMBL/GenBank/DDBJ databases">
        <authorList>
            <person name="Imarazene B."/>
            <person name="Zahm M."/>
            <person name="Klopp C."/>
            <person name="Cabau C."/>
            <person name="Beille S."/>
            <person name="Jouanno E."/>
            <person name="Castinel A."/>
            <person name="Lluch J."/>
            <person name="Gil L."/>
            <person name="Kuchtly C."/>
            <person name="Lopez Roques C."/>
            <person name="Donnadieu C."/>
            <person name="Parrinello H."/>
            <person name="Journot L."/>
            <person name="Du K."/>
            <person name="Schartl M."/>
            <person name="Retaux S."/>
            <person name="Guiguen Y."/>
        </authorList>
    </citation>
    <scope>NUCLEOTIDE SEQUENCE [LARGE SCALE GENOMIC DNA]</scope>
    <source>
        <strain evidence="4">Pach_M1</strain>
        <tissue evidence="4">Testis</tissue>
    </source>
</reference>
<dbReference type="InterPro" id="IPR051110">
    <property type="entry name" value="Ly-6/neurotoxin-like_GPI-ap"/>
</dbReference>
<organism evidence="4 5">
    <name type="scientific">Astyanax mexicanus</name>
    <name type="common">Blind cave fish</name>
    <name type="synonym">Astyanax fasciatus mexicanus</name>
    <dbReference type="NCBI Taxonomy" id="7994"/>
    <lineage>
        <taxon>Eukaryota</taxon>
        <taxon>Metazoa</taxon>
        <taxon>Chordata</taxon>
        <taxon>Craniata</taxon>
        <taxon>Vertebrata</taxon>
        <taxon>Euteleostomi</taxon>
        <taxon>Actinopterygii</taxon>
        <taxon>Neopterygii</taxon>
        <taxon>Teleostei</taxon>
        <taxon>Ostariophysi</taxon>
        <taxon>Characiformes</taxon>
        <taxon>Characoidei</taxon>
        <taxon>Acestrorhamphidae</taxon>
        <taxon>Acestrorhamphinae</taxon>
        <taxon>Astyanax</taxon>
    </lineage>
</organism>
<dbReference type="SUPFAM" id="SSF57302">
    <property type="entry name" value="Snake toxin-like"/>
    <property type="match status" value="1"/>
</dbReference>